<feature type="domain" description="NB-ARC" evidence="2">
    <location>
        <begin position="32"/>
        <end position="139"/>
    </location>
</feature>
<keyword evidence="6" id="KW-1185">Reference proteome</keyword>
<dbReference type="Pfam" id="PF00931">
    <property type="entry name" value="NB-ARC"/>
    <property type="match status" value="1"/>
</dbReference>
<accession>A0A0E0DUZ3</accession>
<dbReference type="SUPFAM" id="SSF52540">
    <property type="entry name" value="P-loop containing nucleoside triphosphate hydrolases"/>
    <property type="match status" value="1"/>
</dbReference>
<dbReference type="EnsemblPlants" id="OMERI05G23400.1">
    <property type="protein sequence ID" value="OMERI05G23400.1"/>
    <property type="gene ID" value="OMERI05G23400"/>
</dbReference>
<sequence length="954" mass="108346">MYSWRSRWLLDESKDAADVVPENAVARLQQVERMVAILQERQVEGEPPSTLPLIGQYGVGKTILAKQVFDHPWVASTFDFRCWIQWPPEHNFSEPYDLTVQLVEWLTEEECVPRDKDAIATAAKELISPCSFLFVIDDFVVGDFDPDGGYQSGDYSSDFSSDQFQQFLDVLLAGKAGSTIILIGPQSNNASFIDPFVVPPLSPEESWQLFVSNSFLGMRSTAPPLSFTLPLPADVVDIARMIVSRREGLPYLILYLHKILPWEQPTVNAWRYVLDNFEDHCSGCPHTAAWITLCFKSLPRPFQNCLLHCATYPHDHAFDIQQLIDMWVSEAPTSRHLICDDLRACSSALAELLDEWFYPHRANSFAQKLYTMRLQRHFVLEGSNSNEPYGRQNNVVNRYGAKITPETCWIPPWVEQLCLLVDTKACNFPKPLFQLQSLKKLILVPDEDMPASADQRCDIKQVPPELCNCTSLTMLDFQATRIKNLPREFRNLNNLRYLNLSRTDLEAVPESIRAFHHLNYLNLSRTNISVVPDFLGTVTSLEVLDLSYCEKLVEIHSDLANLVQLERLDLQGCYYLSQLPQGMSCMENLVYVNILDCSSFTRMPPSFASLTKLQVLSSYVIGDTCENSISELMTLDKLKVLALDFLENVLLVQQAKDANLNAKNDLVSLSFQWNTDAANAEQVLEFLQPSDGLEKLNIISYPGAKLPQWLTWKGPYLKSLLHIKLFNMKACQELPPLGLLPLLKTAEINGMSAISFIDDSFYGDNGTFPSLEKLIFSHMHNLEIWHHTQRKGMFPRLCELTLIHCPRFAALCVEMKNLRKLRLLMNNWLLYSTTGAICGVARSIRSISFSLCQELTTSDGCKGLLELGHIRELEFCSCPELTSLPYGMRYLVSLRSLRVENCVKLESLPNWLQSFPSLKLLSISDCPMLRSIPEGLRRRSDILVTLQGCPSCSW</sequence>
<evidence type="ECO:0000259" key="3">
    <source>
        <dbReference type="Pfam" id="PF23598"/>
    </source>
</evidence>
<dbReference type="Gene3D" id="3.40.50.300">
    <property type="entry name" value="P-loop containing nucleotide triphosphate hydrolases"/>
    <property type="match status" value="1"/>
</dbReference>
<protein>
    <submittedName>
        <fullName evidence="5">Uncharacterized protein</fullName>
    </submittedName>
</protein>
<dbReference type="AlphaFoldDB" id="A0A0E0DUZ3"/>
<dbReference type="GO" id="GO:0006952">
    <property type="term" value="P:defense response"/>
    <property type="evidence" value="ECO:0007669"/>
    <property type="project" value="UniProtKB-KW"/>
</dbReference>
<evidence type="ECO:0000256" key="1">
    <source>
        <dbReference type="ARBA" id="ARBA00022737"/>
    </source>
</evidence>
<reference evidence="5" key="2">
    <citation type="submission" date="2018-05" db="EMBL/GenBank/DDBJ databases">
        <title>OmerRS3 (Oryza meridionalis Reference Sequence Version 3).</title>
        <authorList>
            <person name="Zhang J."/>
            <person name="Kudrna D."/>
            <person name="Lee S."/>
            <person name="Talag J."/>
            <person name="Welchert J."/>
            <person name="Wing R.A."/>
        </authorList>
    </citation>
    <scope>NUCLEOTIDE SEQUENCE [LARGE SCALE GENOMIC DNA]</scope>
    <source>
        <strain evidence="5">cv. OR44</strain>
    </source>
</reference>
<dbReference type="InterPro" id="IPR027417">
    <property type="entry name" value="P-loop_NTPase"/>
</dbReference>
<dbReference type="InterPro" id="IPR002182">
    <property type="entry name" value="NB-ARC"/>
</dbReference>
<dbReference type="PANTHER" id="PTHR47186">
    <property type="entry name" value="LEUCINE-RICH REPEAT-CONTAINING PROTEIN 57"/>
    <property type="match status" value="1"/>
</dbReference>
<organism evidence="5">
    <name type="scientific">Oryza meridionalis</name>
    <dbReference type="NCBI Taxonomy" id="40149"/>
    <lineage>
        <taxon>Eukaryota</taxon>
        <taxon>Viridiplantae</taxon>
        <taxon>Streptophyta</taxon>
        <taxon>Embryophyta</taxon>
        <taxon>Tracheophyta</taxon>
        <taxon>Spermatophyta</taxon>
        <taxon>Magnoliopsida</taxon>
        <taxon>Liliopsida</taxon>
        <taxon>Poales</taxon>
        <taxon>Poaceae</taxon>
        <taxon>BOP clade</taxon>
        <taxon>Oryzoideae</taxon>
        <taxon>Oryzeae</taxon>
        <taxon>Oryzinae</taxon>
        <taxon>Oryza</taxon>
    </lineage>
</organism>
<dbReference type="InterPro" id="IPR055414">
    <property type="entry name" value="LRR_R13L4/SHOC2-like"/>
</dbReference>
<feature type="domain" description="Disease resistance R13L4/SHOC-2-like LRR" evidence="3">
    <location>
        <begin position="465"/>
        <end position="570"/>
    </location>
</feature>
<dbReference type="Gramene" id="OMERI05G23400.1">
    <property type="protein sequence ID" value="OMERI05G23400.1"/>
    <property type="gene ID" value="OMERI05G23400"/>
</dbReference>
<dbReference type="SUPFAM" id="SSF52058">
    <property type="entry name" value="L domain-like"/>
    <property type="match status" value="1"/>
</dbReference>
<dbReference type="eggNOG" id="KOG4658">
    <property type="taxonomic scope" value="Eukaryota"/>
</dbReference>
<dbReference type="InterPro" id="IPR032675">
    <property type="entry name" value="LRR_dom_sf"/>
</dbReference>
<dbReference type="Pfam" id="PF23598">
    <property type="entry name" value="LRR_14"/>
    <property type="match status" value="1"/>
</dbReference>
<dbReference type="GO" id="GO:0043531">
    <property type="term" value="F:ADP binding"/>
    <property type="evidence" value="ECO:0007669"/>
    <property type="project" value="InterPro"/>
</dbReference>
<evidence type="ECO:0000259" key="2">
    <source>
        <dbReference type="Pfam" id="PF00931"/>
    </source>
</evidence>
<evidence type="ECO:0000313" key="5">
    <source>
        <dbReference type="EnsemblPlants" id="OMERI05G23400.1"/>
    </source>
</evidence>
<reference evidence="5" key="1">
    <citation type="submission" date="2015-04" db="UniProtKB">
        <authorList>
            <consortium name="EnsemblPlants"/>
        </authorList>
    </citation>
    <scope>IDENTIFICATION</scope>
</reference>
<evidence type="ECO:0000313" key="6">
    <source>
        <dbReference type="Proteomes" id="UP000008021"/>
    </source>
</evidence>
<name>A0A0E0DUZ3_9ORYZ</name>
<dbReference type="Proteomes" id="UP000008021">
    <property type="component" value="Chromosome 5"/>
</dbReference>
<dbReference type="STRING" id="40149.A0A0E0DUZ3"/>
<keyword evidence="1" id="KW-0677">Repeat</keyword>
<dbReference type="HOGENOM" id="CLU_000837_8_8_1"/>
<feature type="domain" description="R13L1/DRL21-like LRR repeat region" evidence="4">
    <location>
        <begin position="629"/>
        <end position="751"/>
    </location>
</feature>
<proteinExistence type="predicted"/>
<evidence type="ECO:0000259" key="4">
    <source>
        <dbReference type="Pfam" id="PF25019"/>
    </source>
</evidence>
<dbReference type="Gene3D" id="3.80.10.10">
    <property type="entry name" value="Ribonuclease Inhibitor"/>
    <property type="match status" value="3"/>
</dbReference>
<dbReference type="Pfam" id="PF25019">
    <property type="entry name" value="LRR_R13L1-DRL21"/>
    <property type="match status" value="1"/>
</dbReference>
<dbReference type="PRINTS" id="PR00364">
    <property type="entry name" value="DISEASERSIST"/>
</dbReference>
<dbReference type="InterPro" id="IPR056789">
    <property type="entry name" value="LRR_R13L1-DRL21"/>
</dbReference>
<dbReference type="PANTHER" id="PTHR47186:SF38">
    <property type="entry name" value="NB-ARC DOMAIN-CONTAINING PROTEIN"/>
    <property type="match status" value="1"/>
</dbReference>